<dbReference type="AlphaFoldDB" id="A0A0F9C7B4"/>
<evidence type="ECO:0000313" key="1">
    <source>
        <dbReference type="EMBL" id="KKK92506.1"/>
    </source>
</evidence>
<name>A0A0F9C7B4_9ZZZZ</name>
<protein>
    <submittedName>
        <fullName evidence="1">Uncharacterized protein</fullName>
    </submittedName>
</protein>
<organism evidence="1">
    <name type="scientific">marine sediment metagenome</name>
    <dbReference type="NCBI Taxonomy" id="412755"/>
    <lineage>
        <taxon>unclassified sequences</taxon>
        <taxon>metagenomes</taxon>
        <taxon>ecological metagenomes</taxon>
    </lineage>
</organism>
<accession>A0A0F9C7B4</accession>
<sequence>NRWMGIDVDDLIIYGNAEIISEKPELIIKPKLILQIKNRLNFRLSDTKFTNLIEECWQTFNNSSFNLGYDQITVQEIILKLDPRIKKELEELYRDSLIKLGYKNFDGDKGIVVKSDLYKPKKYYYNLE</sequence>
<comment type="caution">
    <text evidence="1">The sequence shown here is derived from an EMBL/GenBank/DDBJ whole genome shotgun (WGS) entry which is preliminary data.</text>
</comment>
<dbReference type="EMBL" id="LAZR01048182">
    <property type="protein sequence ID" value="KKK92506.1"/>
    <property type="molecule type" value="Genomic_DNA"/>
</dbReference>
<feature type="non-terminal residue" evidence="1">
    <location>
        <position position="1"/>
    </location>
</feature>
<reference evidence="1" key="1">
    <citation type="journal article" date="2015" name="Nature">
        <title>Complex archaea that bridge the gap between prokaryotes and eukaryotes.</title>
        <authorList>
            <person name="Spang A."/>
            <person name="Saw J.H."/>
            <person name="Jorgensen S.L."/>
            <person name="Zaremba-Niedzwiedzka K."/>
            <person name="Martijn J."/>
            <person name="Lind A.E."/>
            <person name="van Eijk R."/>
            <person name="Schleper C."/>
            <person name="Guy L."/>
            <person name="Ettema T.J."/>
        </authorList>
    </citation>
    <scope>NUCLEOTIDE SEQUENCE</scope>
</reference>
<proteinExistence type="predicted"/>
<gene>
    <name evidence="1" type="ORF">LCGC14_2702240</name>
</gene>